<evidence type="ECO:0000256" key="3">
    <source>
        <dbReference type="ARBA" id="ARBA00022473"/>
    </source>
</evidence>
<dbReference type="OrthoDB" id="5850793at2759"/>
<keyword evidence="7" id="KW-0805">Transcription regulation</keyword>
<dbReference type="Gene3D" id="3.30.50.10">
    <property type="entry name" value="Erythroid Transcription Factor GATA-1, subunit A"/>
    <property type="match status" value="1"/>
</dbReference>
<evidence type="ECO:0000256" key="8">
    <source>
        <dbReference type="ARBA" id="ARBA00023125"/>
    </source>
</evidence>
<keyword evidence="15" id="KW-1185">Reference proteome</keyword>
<sequence>MNQTCKVCGEPAAGFHFGAFTCEGCKSFFGRSYNNLSSISECKNNGECVINKKNRTACKACRLRKCLLVGMSKSGSRYGRRSNWFKIHCLLQEQQQQQQAGNNMLKPPQKMPSPHQSQLNHLSLLGHQTFPSQLIPHLPKTKEELMLLGLDEYKHSASPSVSSPESHNSDSSVEVSDARRMPLFALPAFLPPPGLLFPPGYPPLYGGGLLQAVQPGNNNNRLMRNHNQGVVEAAFNKRLLLDAVLQSQRSLTPEEIETPVPVRESPVQSDPIDLSMKTTSERSSSPAHSDKSGSLPTERSAGSEADEESDCDSERELKRIKIVRPTPLDLTTKV</sequence>
<dbReference type="SUPFAM" id="SSF57716">
    <property type="entry name" value="Glucocorticoid receptor-like (DNA-binding domain)"/>
    <property type="match status" value="1"/>
</dbReference>
<dbReference type="GO" id="GO:0008270">
    <property type="term" value="F:zinc ion binding"/>
    <property type="evidence" value="ECO:0007669"/>
    <property type="project" value="UniProtKB-KW"/>
</dbReference>
<evidence type="ECO:0000256" key="9">
    <source>
        <dbReference type="ARBA" id="ARBA00023163"/>
    </source>
</evidence>
<comment type="subcellular location">
    <subcellularLocation>
        <location evidence="1">Nucleus</location>
    </subcellularLocation>
</comment>
<dbReference type="GO" id="GO:0005634">
    <property type="term" value="C:nucleus"/>
    <property type="evidence" value="ECO:0007669"/>
    <property type="project" value="UniProtKB-SubCell"/>
</dbReference>
<reference evidence="14" key="1">
    <citation type="submission" date="2021-12" db="EMBL/GenBank/DDBJ databases">
        <authorList>
            <person name="King R."/>
        </authorList>
    </citation>
    <scope>NUCLEOTIDE SEQUENCE</scope>
</reference>
<dbReference type="EMBL" id="OV121132">
    <property type="protein sequence ID" value="CAH0547926.1"/>
    <property type="molecule type" value="Genomic_DNA"/>
</dbReference>
<dbReference type="Proteomes" id="UP001154078">
    <property type="component" value="Chromosome 1"/>
</dbReference>
<evidence type="ECO:0000256" key="12">
    <source>
        <dbReference type="SAM" id="MobiDB-lite"/>
    </source>
</evidence>
<evidence type="ECO:0000256" key="6">
    <source>
        <dbReference type="ARBA" id="ARBA00022833"/>
    </source>
</evidence>
<evidence type="ECO:0000259" key="13">
    <source>
        <dbReference type="PROSITE" id="PS51030"/>
    </source>
</evidence>
<evidence type="ECO:0000256" key="10">
    <source>
        <dbReference type="ARBA" id="ARBA00023170"/>
    </source>
</evidence>
<keyword evidence="6" id="KW-0862">Zinc</keyword>
<keyword evidence="11" id="KW-0539">Nucleus</keyword>
<evidence type="ECO:0000256" key="7">
    <source>
        <dbReference type="ARBA" id="ARBA00023015"/>
    </source>
</evidence>
<evidence type="ECO:0000256" key="1">
    <source>
        <dbReference type="ARBA" id="ARBA00004123"/>
    </source>
</evidence>
<dbReference type="InterPro" id="IPR013088">
    <property type="entry name" value="Znf_NHR/GATA"/>
</dbReference>
<evidence type="ECO:0000256" key="4">
    <source>
        <dbReference type="ARBA" id="ARBA00022723"/>
    </source>
</evidence>
<dbReference type="GO" id="GO:0003700">
    <property type="term" value="F:DNA-binding transcription factor activity"/>
    <property type="evidence" value="ECO:0007669"/>
    <property type="project" value="InterPro"/>
</dbReference>
<dbReference type="PRINTS" id="PR00047">
    <property type="entry name" value="STROIDFINGER"/>
</dbReference>
<evidence type="ECO:0000256" key="5">
    <source>
        <dbReference type="ARBA" id="ARBA00022771"/>
    </source>
</evidence>
<dbReference type="Pfam" id="PF00105">
    <property type="entry name" value="zf-C4"/>
    <property type="match status" value="1"/>
</dbReference>
<dbReference type="PANTHER" id="PTHR48092">
    <property type="entry name" value="KNIRPS-RELATED PROTEIN-RELATED"/>
    <property type="match status" value="1"/>
</dbReference>
<organism evidence="14 15">
    <name type="scientific">Brassicogethes aeneus</name>
    <name type="common">Rape pollen beetle</name>
    <name type="synonym">Meligethes aeneus</name>
    <dbReference type="NCBI Taxonomy" id="1431903"/>
    <lineage>
        <taxon>Eukaryota</taxon>
        <taxon>Metazoa</taxon>
        <taxon>Ecdysozoa</taxon>
        <taxon>Arthropoda</taxon>
        <taxon>Hexapoda</taxon>
        <taxon>Insecta</taxon>
        <taxon>Pterygota</taxon>
        <taxon>Neoptera</taxon>
        <taxon>Endopterygota</taxon>
        <taxon>Coleoptera</taxon>
        <taxon>Polyphaga</taxon>
        <taxon>Cucujiformia</taxon>
        <taxon>Nitidulidae</taxon>
        <taxon>Meligethinae</taxon>
        <taxon>Brassicogethes</taxon>
    </lineage>
</organism>
<accession>A0A9P0AQL2</accession>
<evidence type="ECO:0000313" key="15">
    <source>
        <dbReference type="Proteomes" id="UP001154078"/>
    </source>
</evidence>
<comment type="similarity">
    <text evidence="2">Belongs to the nuclear hormone receptor family. NR0 subfamily.</text>
</comment>
<dbReference type="GO" id="GO:0043565">
    <property type="term" value="F:sequence-specific DNA binding"/>
    <property type="evidence" value="ECO:0007669"/>
    <property type="project" value="InterPro"/>
</dbReference>
<dbReference type="FunFam" id="3.30.50.10:FF:000034">
    <property type="entry name" value="CLUMA_CG002674, isoform A"/>
    <property type="match status" value="1"/>
</dbReference>
<feature type="domain" description="Nuclear receptor" evidence="13">
    <location>
        <begin position="2"/>
        <end position="78"/>
    </location>
</feature>
<feature type="compositionally biased region" description="Polar residues" evidence="12">
    <location>
        <begin position="276"/>
        <end position="297"/>
    </location>
</feature>
<evidence type="ECO:0000313" key="14">
    <source>
        <dbReference type="EMBL" id="CAH0547926.1"/>
    </source>
</evidence>
<evidence type="ECO:0000256" key="2">
    <source>
        <dbReference type="ARBA" id="ARBA00006647"/>
    </source>
</evidence>
<dbReference type="InterPro" id="IPR050200">
    <property type="entry name" value="Nuclear_hormone_rcpt_NR3"/>
</dbReference>
<keyword evidence="9" id="KW-0804">Transcription</keyword>
<dbReference type="AlphaFoldDB" id="A0A9P0AQL2"/>
<keyword evidence="8" id="KW-0238">DNA-binding</keyword>
<dbReference type="InterPro" id="IPR001628">
    <property type="entry name" value="Znf_hrmn_rcpt"/>
</dbReference>
<gene>
    <name evidence="14" type="ORF">MELIAE_LOCUS1813</name>
</gene>
<name>A0A9P0AQL2_BRAAE</name>
<keyword evidence="10" id="KW-0675">Receptor</keyword>
<dbReference type="PROSITE" id="PS51030">
    <property type="entry name" value="NUCLEAR_REC_DBD_2"/>
    <property type="match status" value="1"/>
</dbReference>
<proteinExistence type="inferred from homology"/>
<protein>
    <recommendedName>
        <fullName evidence="13">Nuclear receptor domain-containing protein</fullName>
    </recommendedName>
</protein>
<keyword evidence="5" id="KW-0863">Zinc-finger</keyword>
<keyword evidence="4" id="KW-0479">Metal-binding</keyword>
<keyword evidence="3" id="KW-0217">Developmental protein</keyword>
<dbReference type="SMART" id="SM00399">
    <property type="entry name" value="ZnF_C4"/>
    <property type="match status" value="1"/>
</dbReference>
<dbReference type="PROSITE" id="PS00031">
    <property type="entry name" value="NUCLEAR_REC_DBD_1"/>
    <property type="match status" value="1"/>
</dbReference>
<feature type="region of interest" description="Disordered" evidence="12">
    <location>
        <begin position="252"/>
        <end position="334"/>
    </location>
</feature>
<evidence type="ECO:0000256" key="11">
    <source>
        <dbReference type="ARBA" id="ARBA00023242"/>
    </source>
</evidence>